<dbReference type="AlphaFoldDB" id="A0A6G0ZNB3"/>
<evidence type="ECO:0000313" key="1">
    <source>
        <dbReference type="EMBL" id="KAF0772697.1"/>
    </source>
</evidence>
<reference evidence="1 2" key="1">
    <citation type="submission" date="2019-08" db="EMBL/GenBank/DDBJ databases">
        <title>Whole genome of Aphis craccivora.</title>
        <authorList>
            <person name="Voronova N.V."/>
            <person name="Shulinski R.S."/>
            <person name="Bandarenka Y.V."/>
            <person name="Zhorov D.G."/>
            <person name="Warner D."/>
        </authorList>
    </citation>
    <scope>NUCLEOTIDE SEQUENCE [LARGE SCALE GENOMIC DNA]</scope>
    <source>
        <strain evidence="1">180601</strain>
        <tissue evidence="1">Whole Body</tissue>
    </source>
</reference>
<keyword evidence="1" id="KW-0695">RNA-directed DNA polymerase</keyword>
<evidence type="ECO:0000313" key="2">
    <source>
        <dbReference type="Proteomes" id="UP000478052"/>
    </source>
</evidence>
<dbReference type="Proteomes" id="UP000478052">
    <property type="component" value="Unassembled WGS sequence"/>
</dbReference>
<sequence length="153" mass="17987">MHSQKYITSKFNIQYSTTFILFSIYMENRWYINSSKLKIKKVLTVTTFRIYSQHSIPDQPHGVTGFISSELETNNKYLCGISLNIAPVFDTVWHYELLLKLKIYSSSIPFSLTLKYLKSELIQNYQSITRVPRGRDIGSARKMEKKNWEMLTI</sequence>
<dbReference type="EMBL" id="VUJU01000145">
    <property type="protein sequence ID" value="KAF0772697.1"/>
    <property type="molecule type" value="Genomic_DNA"/>
</dbReference>
<gene>
    <name evidence="1" type="ORF">FWK35_00007853</name>
</gene>
<proteinExistence type="predicted"/>
<keyword evidence="1" id="KW-0548">Nucleotidyltransferase</keyword>
<dbReference type="GO" id="GO:0003964">
    <property type="term" value="F:RNA-directed DNA polymerase activity"/>
    <property type="evidence" value="ECO:0007669"/>
    <property type="project" value="UniProtKB-KW"/>
</dbReference>
<name>A0A6G0ZNB3_APHCR</name>
<keyword evidence="2" id="KW-1185">Reference proteome</keyword>
<keyword evidence="1" id="KW-0808">Transferase</keyword>
<comment type="caution">
    <text evidence="1">The sequence shown here is derived from an EMBL/GenBank/DDBJ whole genome shotgun (WGS) entry which is preliminary data.</text>
</comment>
<protein>
    <submittedName>
        <fullName evidence="1">Reverse transcriptase domain-containing protein</fullName>
    </submittedName>
</protein>
<organism evidence="1 2">
    <name type="scientific">Aphis craccivora</name>
    <name type="common">Cowpea aphid</name>
    <dbReference type="NCBI Taxonomy" id="307492"/>
    <lineage>
        <taxon>Eukaryota</taxon>
        <taxon>Metazoa</taxon>
        <taxon>Ecdysozoa</taxon>
        <taxon>Arthropoda</taxon>
        <taxon>Hexapoda</taxon>
        <taxon>Insecta</taxon>
        <taxon>Pterygota</taxon>
        <taxon>Neoptera</taxon>
        <taxon>Paraneoptera</taxon>
        <taxon>Hemiptera</taxon>
        <taxon>Sternorrhyncha</taxon>
        <taxon>Aphidomorpha</taxon>
        <taxon>Aphidoidea</taxon>
        <taxon>Aphididae</taxon>
        <taxon>Aphidini</taxon>
        <taxon>Aphis</taxon>
        <taxon>Aphis</taxon>
    </lineage>
</organism>
<accession>A0A6G0ZNB3</accession>